<comment type="caution">
    <text evidence="2">The sequence shown here is derived from an EMBL/GenBank/DDBJ whole genome shotgun (WGS) entry which is preliminary data.</text>
</comment>
<feature type="region of interest" description="Disordered" evidence="1">
    <location>
        <begin position="187"/>
        <end position="221"/>
    </location>
</feature>
<accession>A0AAV5QS35</accession>
<reference evidence="2 3" key="1">
    <citation type="journal article" date="2023" name="Elife">
        <title>Identification of key yeast species and microbe-microbe interactions impacting larval growth of Drosophila in the wild.</title>
        <authorList>
            <person name="Mure A."/>
            <person name="Sugiura Y."/>
            <person name="Maeda R."/>
            <person name="Honda K."/>
            <person name="Sakurai N."/>
            <person name="Takahashi Y."/>
            <person name="Watada M."/>
            <person name="Katoh T."/>
            <person name="Gotoh A."/>
            <person name="Gotoh Y."/>
            <person name="Taniguchi I."/>
            <person name="Nakamura K."/>
            <person name="Hayashi T."/>
            <person name="Katayama T."/>
            <person name="Uemura T."/>
            <person name="Hattori Y."/>
        </authorList>
    </citation>
    <scope>NUCLEOTIDE SEQUENCE [LARGE SCALE GENOMIC DNA]</scope>
    <source>
        <strain evidence="2 3">SC-9</strain>
    </source>
</reference>
<feature type="region of interest" description="Disordered" evidence="1">
    <location>
        <begin position="266"/>
        <end position="347"/>
    </location>
</feature>
<feature type="compositionally biased region" description="Polar residues" evidence="1">
    <location>
        <begin position="266"/>
        <end position="278"/>
    </location>
</feature>
<feature type="compositionally biased region" description="Low complexity" evidence="1">
    <location>
        <begin position="362"/>
        <end position="371"/>
    </location>
</feature>
<dbReference type="Gene3D" id="2.130.10.10">
    <property type="entry name" value="YVTN repeat-like/Quinoprotein amine dehydrogenase"/>
    <property type="match status" value="1"/>
</dbReference>
<feature type="compositionally biased region" description="Polar residues" evidence="1">
    <location>
        <begin position="294"/>
        <end position="347"/>
    </location>
</feature>
<proteinExistence type="predicted"/>
<dbReference type="InterPro" id="IPR036322">
    <property type="entry name" value="WD40_repeat_dom_sf"/>
</dbReference>
<feature type="compositionally biased region" description="Polar residues" evidence="1">
    <location>
        <begin position="187"/>
        <end position="218"/>
    </location>
</feature>
<gene>
    <name evidence="2" type="ORF">DASC09_045990</name>
</gene>
<organism evidence="2 3">
    <name type="scientific">Saccharomycopsis crataegensis</name>
    <dbReference type="NCBI Taxonomy" id="43959"/>
    <lineage>
        <taxon>Eukaryota</taxon>
        <taxon>Fungi</taxon>
        <taxon>Dikarya</taxon>
        <taxon>Ascomycota</taxon>
        <taxon>Saccharomycotina</taxon>
        <taxon>Saccharomycetes</taxon>
        <taxon>Saccharomycopsidaceae</taxon>
        <taxon>Saccharomycopsis</taxon>
    </lineage>
</organism>
<dbReference type="GeneID" id="90075249"/>
<keyword evidence="3" id="KW-1185">Reference proteome</keyword>
<dbReference type="Proteomes" id="UP001360560">
    <property type="component" value="Unassembled WGS sequence"/>
</dbReference>
<feature type="region of interest" description="Disordered" evidence="1">
    <location>
        <begin position="362"/>
        <end position="381"/>
    </location>
</feature>
<evidence type="ECO:0000256" key="1">
    <source>
        <dbReference type="SAM" id="MobiDB-lite"/>
    </source>
</evidence>
<sequence>MIATQSAFSLTCSHQRGVPGISPICCQIVCTSQTTIIMSNQDTQPTIFDSFLRTIESNLYLPAGFCDSSVNSANTFSSAKDSSISQLTGKLSKLNVAQRQLRFDITADATILNCGCIISEHLALTCLKSSTNKFQCPACGDSKSSILGPVLPLRNLYQQIQKFKKMEIPDFASSVCSEFEKSESMTSSKSRRLSISNVKTNNNPTAPSKKSSSFTDNYSRLSSRTTRKRKVSLLSLFQETALKLKDEEYQHQLKDEDMNTQFDLYESRQSSESMTLANTAPPPDDDASSKHHGNSFSSQTDLMGTTDLDSNSQGISSSPKTTRFSGSLGRTASQISNNTAPDTISGMSLSSVTSKTLNFRKTSSSTGAASSHHQHIPAPISIPKANNNLAASSGVWSATSDLFASASSGNTPSSAYLAGTSPSVKDSDSIRYGNSSYSYSNSSFATPQEEFSKEIRFVNNFPVYRKRFQYSTQSSKVKSLLKRSDFIGTGISPDATKFALIDDKKWLVYNIDADSNSPPTLLCCGKNNGFYGENFENLMKLNPKFYPEEKTKMVLGDEPAREMIEKGNWTFEYCALGNNYLVIAGKRIIKVFDLRRHGKPVYTYNIDLPVRCLDISANDQFIACGLTGKDMVTDTEGSLIMLFELFEEEIRAVNNAELFMGNISGSDRNTGFPSSVFSNATSSLITLHYKDPINVVKFSDDAKLLAVSTALESRFMVIDISKPSKPRLVMKASRKLDTSYESEGITDLSFFGYNNKYIALSSVAFNAPSLILQTRIGNLKEWDSVAHPRMLMKLEEIGSSVHKCCASPRDDACAFLTKKGSVYIVHVNKNFERKRLVSTGDVMSATKKSEAASLRFSKDGYKLYVVDRKGILYIEDFVAGTPQNHDVSKCKSIT</sequence>
<dbReference type="SUPFAM" id="SSF50960">
    <property type="entry name" value="TolB, C-terminal domain"/>
    <property type="match status" value="1"/>
</dbReference>
<evidence type="ECO:0000313" key="3">
    <source>
        <dbReference type="Proteomes" id="UP001360560"/>
    </source>
</evidence>
<evidence type="ECO:0000313" key="2">
    <source>
        <dbReference type="EMBL" id="GMM37274.1"/>
    </source>
</evidence>
<dbReference type="EMBL" id="BTFZ01000011">
    <property type="protein sequence ID" value="GMM37274.1"/>
    <property type="molecule type" value="Genomic_DNA"/>
</dbReference>
<protein>
    <submittedName>
        <fullName evidence="2">Ptr3 protein</fullName>
    </submittedName>
</protein>
<dbReference type="AlphaFoldDB" id="A0AAV5QS35"/>
<dbReference type="InterPro" id="IPR015943">
    <property type="entry name" value="WD40/YVTN_repeat-like_dom_sf"/>
</dbReference>
<dbReference type="RefSeq" id="XP_064854270.1">
    <property type="nucleotide sequence ID" value="XM_064998198.1"/>
</dbReference>
<dbReference type="SUPFAM" id="SSF50978">
    <property type="entry name" value="WD40 repeat-like"/>
    <property type="match status" value="1"/>
</dbReference>
<name>A0AAV5QS35_9ASCO</name>